<proteinExistence type="predicted"/>
<feature type="transmembrane region" description="Helical" evidence="9">
    <location>
        <begin position="231"/>
        <end position="259"/>
    </location>
</feature>
<dbReference type="InterPro" id="IPR001851">
    <property type="entry name" value="ABC_transp_permease"/>
</dbReference>
<dbReference type="Proteomes" id="UP000400924">
    <property type="component" value="Unassembled WGS sequence"/>
</dbReference>
<evidence type="ECO:0000256" key="5">
    <source>
        <dbReference type="ARBA" id="ARBA00022692"/>
    </source>
</evidence>
<keyword evidence="3" id="KW-1003">Cell membrane</keyword>
<protein>
    <submittedName>
        <fullName evidence="10">ABC transporter permease</fullName>
    </submittedName>
</protein>
<evidence type="ECO:0000256" key="2">
    <source>
        <dbReference type="ARBA" id="ARBA00022448"/>
    </source>
</evidence>
<feature type="transmembrane region" description="Helical" evidence="9">
    <location>
        <begin position="318"/>
        <end position="336"/>
    </location>
</feature>
<evidence type="ECO:0000256" key="4">
    <source>
        <dbReference type="ARBA" id="ARBA00022519"/>
    </source>
</evidence>
<feature type="transmembrane region" description="Helical" evidence="9">
    <location>
        <begin position="33"/>
        <end position="52"/>
    </location>
</feature>
<feature type="region of interest" description="Disordered" evidence="8">
    <location>
        <begin position="1"/>
        <end position="23"/>
    </location>
</feature>
<evidence type="ECO:0000256" key="9">
    <source>
        <dbReference type="SAM" id="Phobius"/>
    </source>
</evidence>
<keyword evidence="4" id="KW-0997">Cell inner membrane</keyword>
<keyword evidence="6 9" id="KW-1133">Transmembrane helix</keyword>
<dbReference type="GO" id="GO:0005886">
    <property type="term" value="C:plasma membrane"/>
    <property type="evidence" value="ECO:0007669"/>
    <property type="project" value="UniProtKB-SubCell"/>
</dbReference>
<reference evidence="10 11" key="1">
    <citation type="submission" date="2019-07" db="EMBL/GenBank/DDBJ databases">
        <title>New species of Amycolatopsis and Streptomyces.</title>
        <authorList>
            <person name="Duangmal K."/>
            <person name="Teo W.F.A."/>
            <person name="Lipun K."/>
        </authorList>
    </citation>
    <scope>NUCLEOTIDE SEQUENCE [LARGE SCALE GENOMIC DNA]</scope>
    <source>
        <strain evidence="10 11">NBRC 106415</strain>
    </source>
</reference>
<keyword evidence="5 9" id="KW-0812">Transmembrane</keyword>
<dbReference type="GO" id="GO:0022857">
    <property type="term" value="F:transmembrane transporter activity"/>
    <property type="evidence" value="ECO:0007669"/>
    <property type="project" value="InterPro"/>
</dbReference>
<evidence type="ECO:0000256" key="3">
    <source>
        <dbReference type="ARBA" id="ARBA00022475"/>
    </source>
</evidence>
<sequence>MTAQDAMSPTSATSPSASARPSRPRRLFGPNALSTYSLVGVLVVLFVGFSLARPESFGTVDNFRAILNNQVTVVFLAMAVTLPLVVGEFDLSVASTFGLSQMLTVGLVLQHGVPVVWAIGAAMGMSALVGLANGIAVTRFGINSFIATLASGSIMTGATLGYSKGESVYGAAPKALTDISRGELLGLKLPVVYAAVMVLALAVVMYRMPLGRRMYAIGSNKRAAVLSGVPAGSYIVLTFVSSSLLAGAGGVILGASIGAATPDTGNSLLISAFAGAFLGATAITPGRFNIMGTLVAVYVVGVAVAGLQQIGVALWVEPVFNGAMLFVAVGLSSWTAKQRKRRAERARIRELENRREEAAV</sequence>
<dbReference type="EMBL" id="VJZC01000117">
    <property type="protein sequence ID" value="MPY59057.1"/>
    <property type="molecule type" value="Genomic_DNA"/>
</dbReference>
<evidence type="ECO:0000313" key="10">
    <source>
        <dbReference type="EMBL" id="MPY59057.1"/>
    </source>
</evidence>
<dbReference type="RefSeq" id="WP_152772570.1">
    <property type="nucleotide sequence ID" value="NZ_VJZC01000117.1"/>
</dbReference>
<feature type="transmembrane region" description="Helical" evidence="9">
    <location>
        <begin position="265"/>
        <end position="283"/>
    </location>
</feature>
<dbReference type="PANTHER" id="PTHR32196:SF21">
    <property type="entry name" value="ABC TRANSPORTER PERMEASE PROTEIN YPHD-RELATED"/>
    <property type="match status" value="1"/>
</dbReference>
<evidence type="ECO:0000256" key="1">
    <source>
        <dbReference type="ARBA" id="ARBA00004651"/>
    </source>
</evidence>
<gene>
    <name evidence="10" type="ORF">FNH08_18340</name>
</gene>
<feature type="transmembrane region" description="Helical" evidence="9">
    <location>
        <begin position="290"/>
        <end position="312"/>
    </location>
</feature>
<dbReference type="Pfam" id="PF02653">
    <property type="entry name" value="BPD_transp_2"/>
    <property type="match status" value="1"/>
</dbReference>
<feature type="transmembrane region" description="Helical" evidence="9">
    <location>
        <begin position="144"/>
        <end position="163"/>
    </location>
</feature>
<evidence type="ECO:0000256" key="6">
    <source>
        <dbReference type="ARBA" id="ARBA00022989"/>
    </source>
</evidence>
<organism evidence="10 11">
    <name type="scientific">Streptomyces spongiae</name>
    <dbReference type="NCBI Taxonomy" id="565072"/>
    <lineage>
        <taxon>Bacteria</taxon>
        <taxon>Bacillati</taxon>
        <taxon>Actinomycetota</taxon>
        <taxon>Actinomycetes</taxon>
        <taxon>Kitasatosporales</taxon>
        <taxon>Streptomycetaceae</taxon>
        <taxon>Streptomyces</taxon>
    </lineage>
</organism>
<evidence type="ECO:0000256" key="7">
    <source>
        <dbReference type="ARBA" id="ARBA00023136"/>
    </source>
</evidence>
<dbReference type="CDD" id="cd06579">
    <property type="entry name" value="TM_PBP1_transp_AraH_like"/>
    <property type="match status" value="1"/>
</dbReference>
<feature type="transmembrane region" description="Helical" evidence="9">
    <location>
        <begin position="191"/>
        <end position="210"/>
    </location>
</feature>
<keyword evidence="2" id="KW-0813">Transport</keyword>
<feature type="transmembrane region" description="Helical" evidence="9">
    <location>
        <begin position="73"/>
        <end position="95"/>
    </location>
</feature>
<comment type="subcellular location">
    <subcellularLocation>
        <location evidence="1">Cell membrane</location>
        <topology evidence="1">Multi-pass membrane protein</topology>
    </subcellularLocation>
</comment>
<dbReference type="OrthoDB" id="3468954at2"/>
<keyword evidence="7 9" id="KW-0472">Membrane</keyword>
<evidence type="ECO:0000256" key="8">
    <source>
        <dbReference type="SAM" id="MobiDB-lite"/>
    </source>
</evidence>
<evidence type="ECO:0000313" key="11">
    <source>
        <dbReference type="Proteomes" id="UP000400924"/>
    </source>
</evidence>
<feature type="compositionally biased region" description="Low complexity" evidence="8">
    <location>
        <begin position="8"/>
        <end position="21"/>
    </location>
</feature>
<keyword evidence="11" id="KW-1185">Reference proteome</keyword>
<feature type="transmembrane region" description="Helical" evidence="9">
    <location>
        <begin position="115"/>
        <end position="137"/>
    </location>
</feature>
<name>A0A5N8XI85_9ACTN</name>
<comment type="caution">
    <text evidence="10">The sequence shown here is derived from an EMBL/GenBank/DDBJ whole genome shotgun (WGS) entry which is preliminary data.</text>
</comment>
<dbReference type="AlphaFoldDB" id="A0A5N8XI85"/>
<dbReference type="PANTHER" id="PTHR32196">
    <property type="entry name" value="ABC TRANSPORTER PERMEASE PROTEIN YPHD-RELATED-RELATED"/>
    <property type="match status" value="1"/>
</dbReference>
<accession>A0A5N8XI85</accession>